<accession>K0RR99</accession>
<evidence type="ECO:0008006" key="3">
    <source>
        <dbReference type="Google" id="ProtNLM"/>
    </source>
</evidence>
<dbReference type="PANTHER" id="PTHR38663:SF1">
    <property type="entry name" value="L-ORNITHINE N(5)-MONOOXYGENASE"/>
    <property type="match status" value="1"/>
</dbReference>
<dbReference type="Proteomes" id="UP000266841">
    <property type="component" value="Unassembled WGS sequence"/>
</dbReference>
<evidence type="ECO:0000313" key="2">
    <source>
        <dbReference type="Proteomes" id="UP000266841"/>
    </source>
</evidence>
<evidence type="ECO:0000313" key="1">
    <source>
        <dbReference type="EMBL" id="EJK55580.1"/>
    </source>
</evidence>
<dbReference type="AlphaFoldDB" id="K0RR99"/>
<proteinExistence type="predicted"/>
<keyword evidence="2" id="KW-1185">Reference proteome</keyword>
<name>K0RR99_THAOC</name>
<dbReference type="EMBL" id="AGNL01033735">
    <property type="protein sequence ID" value="EJK55580.1"/>
    <property type="molecule type" value="Genomic_DNA"/>
</dbReference>
<dbReference type="PANTHER" id="PTHR38663">
    <property type="match status" value="1"/>
</dbReference>
<dbReference type="OrthoDB" id="48566at2759"/>
<organism evidence="1 2">
    <name type="scientific">Thalassiosira oceanica</name>
    <name type="common">Marine diatom</name>
    <dbReference type="NCBI Taxonomy" id="159749"/>
    <lineage>
        <taxon>Eukaryota</taxon>
        <taxon>Sar</taxon>
        <taxon>Stramenopiles</taxon>
        <taxon>Ochrophyta</taxon>
        <taxon>Bacillariophyta</taxon>
        <taxon>Coscinodiscophyceae</taxon>
        <taxon>Thalassiosirophycidae</taxon>
        <taxon>Thalassiosirales</taxon>
        <taxon>Thalassiosiraceae</taxon>
        <taxon>Thalassiosira</taxon>
    </lineage>
</organism>
<comment type="caution">
    <text evidence="1">The sequence shown here is derived from an EMBL/GenBank/DDBJ whole genome shotgun (WGS) entry which is preliminary data.</text>
</comment>
<gene>
    <name evidence="1" type="ORF">THAOC_24679</name>
</gene>
<protein>
    <recommendedName>
        <fullName evidence="3">Amine oxidase domain-containing protein</fullName>
    </recommendedName>
</protein>
<reference evidence="1 2" key="1">
    <citation type="journal article" date="2012" name="Genome Biol.">
        <title>Genome and low-iron response of an oceanic diatom adapted to chronic iron limitation.</title>
        <authorList>
            <person name="Lommer M."/>
            <person name="Specht M."/>
            <person name="Roy A.S."/>
            <person name="Kraemer L."/>
            <person name="Andreson R."/>
            <person name="Gutowska M.A."/>
            <person name="Wolf J."/>
            <person name="Bergner S.V."/>
            <person name="Schilhabel M.B."/>
            <person name="Klostermeier U.C."/>
            <person name="Beiko R.G."/>
            <person name="Rosenstiel P."/>
            <person name="Hippler M."/>
            <person name="Laroche J."/>
        </authorList>
    </citation>
    <scope>NUCLEOTIDE SEQUENCE [LARGE SCALE GENOMIC DNA]</scope>
    <source>
        <strain evidence="1 2">CCMP1005</strain>
    </source>
</reference>
<sequence length="68" mass="7396">MLMEELSKELPTSEYCGFPIVDKNLRWGRNGRIFVSGALAELEVGPSARNIAGARLAAERIVEAFTGS</sequence>